<feature type="transmembrane region" description="Helical" evidence="2">
    <location>
        <begin position="94"/>
        <end position="115"/>
    </location>
</feature>
<evidence type="ECO:0000313" key="3">
    <source>
        <dbReference type="EMBL" id="PPE05504.1"/>
    </source>
</evidence>
<feature type="compositionally biased region" description="Basic and acidic residues" evidence="1">
    <location>
        <begin position="236"/>
        <end position="247"/>
    </location>
</feature>
<keyword evidence="4" id="KW-1185">Reference proteome</keyword>
<organism evidence="3 4">
    <name type="scientific">Williamsoniiplasma lucivorax</name>
    <dbReference type="NCBI Taxonomy" id="209274"/>
    <lineage>
        <taxon>Bacteria</taxon>
        <taxon>Bacillati</taxon>
        <taxon>Mycoplasmatota</taxon>
        <taxon>Mollicutes</taxon>
        <taxon>Entomoplasmatales</taxon>
        <taxon>Williamsoniiplasma</taxon>
    </lineage>
</organism>
<evidence type="ECO:0000256" key="1">
    <source>
        <dbReference type="SAM" id="MobiDB-lite"/>
    </source>
</evidence>
<evidence type="ECO:0000256" key="2">
    <source>
        <dbReference type="SAM" id="Phobius"/>
    </source>
</evidence>
<sequence>MSESKQKVNTIRSFNLSRTNFWISALFQLLFAIVPFLFIWFFLLADFKNLSLNIYHWIPEPKLGYLVLICLGYILLALLLTLITWIFKWQKADGFTFVVGLTFLLSSIIVNQTWLDAWQFDKTIIKLLIRFILAIMFGLLGIVLGLFISTFARNFEYKQEDKQNAILEAYQENQLGDKTTWPRKTQKIIQAFEKKQIQAKSIQEKQAILNEKLINYHDQHYLKMQNKKTKTNQKLNAKEAKQRNKAK</sequence>
<gene>
    <name evidence="3" type="ORF">ELUCI_v1c05970</name>
</gene>
<dbReference type="EMBL" id="PHNE01000002">
    <property type="protein sequence ID" value="PPE05504.1"/>
    <property type="molecule type" value="Genomic_DNA"/>
</dbReference>
<dbReference type="RefSeq" id="WP_028126337.1">
    <property type="nucleotide sequence ID" value="NZ_PHNE01000002.1"/>
</dbReference>
<feature type="transmembrane region" description="Helical" evidence="2">
    <location>
        <begin position="127"/>
        <end position="152"/>
    </location>
</feature>
<accession>A0A2S5RDX4</accession>
<keyword evidence="2" id="KW-0472">Membrane</keyword>
<name>A0A2S5RDX4_9MOLU</name>
<evidence type="ECO:0000313" key="4">
    <source>
        <dbReference type="Proteomes" id="UP000237865"/>
    </source>
</evidence>
<dbReference type="NCBIfam" id="NF046003">
    <property type="entry name" value="DxFTY_mem_plasm"/>
    <property type="match status" value="1"/>
</dbReference>
<feature type="transmembrane region" description="Helical" evidence="2">
    <location>
        <begin position="63"/>
        <end position="87"/>
    </location>
</feature>
<comment type="caution">
    <text evidence="3">The sequence shown here is derived from an EMBL/GenBank/DDBJ whole genome shotgun (WGS) entry which is preliminary data.</text>
</comment>
<feature type="transmembrane region" description="Helical" evidence="2">
    <location>
        <begin position="21"/>
        <end position="43"/>
    </location>
</feature>
<proteinExistence type="predicted"/>
<feature type="region of interest" description="Disordered" evidence="1">
    <location>
        <begin position="227"/>
        <end position="247"/>
    </location>
</feature>
<keyword evidence="2" id="KW-0812">Transmembrane</keyword>
<keyword evidence="2" id="KW-1133">Transmembrane helix</keyword>
<protein>
    <submittedName>
        <fullName evidence="3">Uncharacterized protein</fullName>
    </submittedName>
</protein>
<dbReference type="Proteomes" id="UP000237865">
    <property type="component" value="Unassembled WGS sequence"/>
</dbReference>
<dbReference type="AlphaFoldDB" id="A0A2S5RDX4"/>
<reference evidence="3 4" key="1">
    <citation type="submission" date="2017-11" db="EMBL/GenBank/DDBJ databases">
        <title>Genome sequence of Entomoplasma lucivorax PIPN-2 (ATCC 49196).</title>
        <authorList>
            <person name="Lo W.-S."/>
            <person name="Gasparich G.E."/>
            <person name="Kuo C.-H."/>
        </authorList>
    </citation>
    <scope>NUCLEOTIDE SEQUENCE [LARGE SCALE GENOMIC DNA]</scope>
    <source>
        <strain evidence="3 4">PIPN-2</strain>
    </source>
</reference>